<dbReference type="Proteomes" id="UP000004491">
    <property type="component" value="Unassembled WGS sequence"/>
</dbReference>
<feature type="domain" description="Wadjet protein JetD C-terminal" evidence="1">
    <location>
        <begin position="2"/>
        <end position="69"/>
    </location>
</feature>
<protein>
    <recommendedName>
        <fullName evidence="1">Wadjet protein JetD C-terminal domain-containing protein</fullName>
    </recommendedName>
</protein>
<reference evidence="2" key="1">
    <citation type="journal article" date="2011" name="ISME J.">
        <title>The endosymbionts of the deep-sea tubeworms Riftia pachyptila and Tevnia jerichonana share an identical physiology as revealed by proteogenomic analyses.</title>
        <authorList>
            <person name="Gardebrecht A."/>
            <person name="Markert S."/>
            <person name="Felbeck H."/>
            <person name="Thuermer A."/>
            <person name="Albrecht D."/>
            <person name="Wollherr A."/>
            <person name="Kabisch J."/>
            <person name="Lehmann R."/>
            <person name="Daniel R."/>
            <person name="Liesegang H."/>
            <person name="Hecker M."/>
            <person name="Sievert S.M."/>
            <person name="Schweder T."/>
        </authorList>
    </citation>
    <scope>NUCLEOTIDE SEQUENCE [LARGE SCALE GENOMIC DNA]</scope>
</reference>
<keyword evidence="3" id="KW-1185">Reference proteome</keyword>
<evidence type="ECO:0000259" key="1">
    <source>
        <dbReference type="Pfam" id="PF09983"/>
    </source>
</evidence>
<gene>
    <name evidence="2" type="ORF">Rifp1Sym_fb00070</name>
</gene>
<dbReference type="RefSeq" id="WP_005966382.1">
    <property type="nucleotide sequence ID" value="NZ_AFOC01000133.1"/>
</dbReference>
<dbReference type="Pfam" id="PF09983">
    <property type="entry name" value="JetD_C"/>
    <property type="match status" value="1"/>
</dbReference>
<comment type="caution">
    <text evidence="2">The sequence shown here is derived from an EMBL/GenBank/DDBJ whole genome shotgun (WGS) entry which is preliminary data.</text>
</comment>
<sequence length="82" mass="9533">MKSLLMEPSTLEALFDAWVEESSSKRTTARLPHLDSEGQMCYRLLYEDRLRNNIRLEQERIPFGRLNTRLQTIGPLPLNSGK</sequence>
<organism evidence="2 3">
    <name type="scientific">endosymbiont of Riftia pachyptila</name>
    <name type="common">vent Ph05</name>
    <dbReference type="NCBI Taxonomy" id="1048808"/>
    <lineage>
        <taxon>Bacteria</taxon>
        <taxon>Pseudomonadati</taxon>
        <taxon>Pseudomonadota</taxon>
        <taxon>Gammaproteobacteria</taxon>
        <taxon>sulfur-oxidizing symbionts</taxon>
    </lineage>
</organism>
<proteinExistence type="predicted"/>
<dbReference type="InterPro" id="IPR024534">
    <property type="entry name" value="JetD_C"/>
</dbReference>
<name>G2DHI6_9GAMM</name>
<accession>G2DHI6</accession>
<evidence type="ECO:0000313" key="2">
    <source>
        <dbReference type="EMBL" id="EGV49925.1"/>
    </source>
</evidence>
<evidence type="ECO:0000313" key="3">
    <source>
        <dbReference type="Proteomes" id="UP000004491"/>
    </source>
</evidence>
<dbReference type="EMBL" id="AFOC01000133">
    <property type="protein sequence ID" value="EGV49925.1"/>
    <property type="molecule type" value="Genomic_DNA"/>
</dbReference>
<dbReference type="AlphaFoldDB" id="G2DHI6"/>